<evidence type="ECO:0000313" key="9">
    <source>
        <dbReference type="Proteomes" id="UP000183203"/>
    </source>
</evidence>
<evidence type="ECO:0000256" key="3">
    <source>
        <dbReference type="ARBA" id="ARBA00012784"/>
    </source>
</evidence>
<comment type="cofactor">
    <cofactor evidence="1">
        <name>Zn(2+)</name>
        <dbReference type="ChEBI" id="CHEBI:29105"/>
    </cofactor>
</comment>
<feature type="domain" description="Adenosine deaminase" evidence="7">
    <location>
        <begin position="25"/>
        <end position="371"/>
    </location>
</feature>
<dbReference type="GO" id="GO:0005829">
    <property type="term" value="C:cytosol"/>
    <property type="evidence" value="ECO:0007669"/>
    <property type="project" value="TreeGrafter"/>
</dbReference>
<dbReference type="Proteomes" id="UP000183203">
    <property type="component" value="Unassembled WGS sequence"/>
</dbReference>
<dbReference type="AlphaFoldDB" id="A0A1G6H318"/>
<reference evidence="8 9" key="1">
    <citation type="submission" date="2016-09" db="EMBL/GenBank/DDBJ databases">
        <authorList>
            <person name="Capua I."/>
            <person name="De Benedictis P."/>
            <person name="Joannis T."/>
            <person name="Lombin L.H."/>
            <person name="Cattoli G."/>
        </authorList>
    </citation>
    <scope>NUCLEOTIDE SEQUENCE [LARGE SCALE GENOMIC DNA]</scope>
    <source>
        <strain evidence="8 9">NIO-1002</strain>
    </source>
</reference>
<dbReference type="STRING" id="993073.AS029_03260"/>
<organism evidence="8 9">
    <name type="scientific">Microbacterium enclense</name>
    <dbReference type="NCBI Taxonomy" id="993073"/>
    <lineage>
        <taxon>Bacteria</taxon>
        <taxon>Bacillati</taxon>
        <taxon>Actinomycetota</taxon>
        <taxon>Actinomycetes</taxon>
        <taxon>Micrococcales</taxon>
        <taxon>Microbacteriaceae</taxon>
        <taxon>Microbacterium</taxon>
    </lineage>
</organism>
<keyword evidence="6" id="KW-0862">Zinc</keyword>
<comment type="similarity">
    <text evidence="2">Belongs to the metallo-dependent hydrolases superfamily. Adenosine and AMP deaminases family.</text>
</comment>
<keyword evidence="4" id="KW-0479">Metal-binding</keyword>
<dbReference type="GO" id="GO:0043103">
    <property type="term" value="P:hypoxanthine salvage"/>
    <property type="evidence" value="ECO:0007669"/>
    <property type="project" value="TreeGrafter"/>
</dbReference>
<dbReference type="InterPro" id="IPR001365">
    <property type="entry name" value="A_deaminase_dom"/>
</dbReference>
<dbReference type="InterPro" id="IPR032466">
    <property type="entry name" value="Metal_Hydrolase"/>
</dbReference>
<accession>A0A1G6H318</accession>
<sequence length="376" mass="41006">MASGKKSTVASDDFRIGRTKIADLPKVSLHDHLDGGLRPQTVLELADEIGLDLPAQDAKGLGAWFSDHIDGGSLEDYLEKFSLTVGVMQTREGLVRTAKEFVEDLAADGVVYGEVRWAPEQHLTRGLSLDEVVDAVQEGIEEGEDAADARGHDIRVGQLLTALRHNDNARDIAELAVSWRGRGVVGFDLAGPEDGFLPSGHRAAFDYLAERFFPTTVHAGEGAGLASIRSALIDGRALRLGHGVRIANDLDVVSREGEEVQVTFGDLARWVRDREITLELSPTSNLQSGAVTAWGDTMDAHPFDLLYQLDFSVTVNVDNRLMSATTLTRELGLLAQAFEYDLDDLEAFQLNAAAGAFLPVEEREELIEIISEGFRR</sequence>
<dbReference type="EC" id="3.5.4.4" evidence="3"/>
<dbReference type="PANTHER" id="PTHR11409:SF43">
    <property type="entry name" value="ADENOSINE DEAMINASE"/>
    <property type="match status" value="1"/>
</dbReference>
<dbReference type="Gene3D" id="3.20.20.140">
    <property type="entry name" value="Metal-dependent hydrolases"/>
    <property type="match status" value="1"/>
</dbReference>
<proteinExistence type="inferred from homology"/>
<dbReference type="InterPro" id="IPR006330">
    <property type="entry name" value="Ado/ade_deaminase"/>
</dbReference>
<keyword evidence="5" id="KW-0378">Hydrolase</keyword>
<gene>
    <name evidence="8" type="ORF">SAMN05216418_0894</name>
</gene>
<evidence type="ECO:0000313" key="8">
    <source>
        <dbReference type="EMBL" id="SDB87816.1"/>
    </source>
</evidence>
<dbReference type="GO" id="GO:0004000">
    <property type="term" value="F:adenosine deaminase activity"/>
    <property type="evidence" value="ECO:0007669"/>
    <property type="project" value="UniProtKB-ARBA"/>
</dbReference>
<dbReference type="SUPFAM" id="SSF51556">
    <property type="entry name" value="Metallo-dependent hydrolases"/>
    <property type="match status" value="1"/>
</dbReference>
<dbReference type="NCBIfam" id="NF006847">
    <property type="entry name" value="PRK09358.1-2"/>
    <property type="match status" value="1"/>
</dbReference>
<dbReference type="GO" id="GO:0046103">
    <property type="term" value="P:inosine biosynthetic process"/>
    <property type="evidence" value="ECO:0007669"/>
    <property type="project" value="TreeGrafter"/>
</dbReference>
<dbReference type="RefSeq" id="WP_228375868.1">
    <property type="nucleotide sequence ID" value="NZ_FMYG01000001.1"/>
</dbReference>
<evidence type="ECO:0000256" key="2">
    <source>
        <dbReference type="ARBA" id="ARBA00006676"/>
    </source>
</evidence>
<evidence type="ECO:0000256" key="5">
    <source>
        <dbReference type="ARBA" id="ARBA00022801"/>
    </source>
</evidence>
<evidence type="ECO:0000259" key="7">
    <source>
        <dbReference type="Pfam" id="PF00962"/>
    </source>
</evidence>
<evidence type="ECO:0000256" key="4">
    <source>
        <dbReference type="ARBA" id="ARBA00022723"/>
    </source>
</evidence>
<dbReference type="EMBL" id="FMYG01000001">
    <property type="protein sequence ID" value="SDB87816.1"/>
    <property type="molecule type" value="Genomic_DNA"/>
</dbReference>
<evidence type="ECO:0000256" key="1">
    <source>
        <dbReference type="ARBA" id="ARBA00001947"/>
    </source>
</evidence>
<dbReference type="Pfam" id="PF00962">
    <property type="entry name" value="A_deaminase"/>
    <property type="match status" value="1"/>
</dbReference>
<name>A0A1G6H318_9MICO</name>
<evidence type="ECO:0000256" key="6">
    <source>
        <dbReference type="ARBA" id="ARBA00022833"/>
    </source>
</evidence>
<dbReference type="GO" id="GO:0006154">
    <property type="term" value="P:adenosine catabolic process"/>
    <property type="evidence" value="ECO:0007669"/>
    <property type="project" value="TreeGrafter"/>
</dbReference>
<dbReference type="GO" id="GO:0046872">
    <property type="term" value="F:metal ion binding"/>
    <property type="evidence" value="ECO:0007669"/>
    <property type="project" value="UniProtKB-KW"/>
</dbReference>
<dbReference type="PANTHER" id="PTHR11409">
    <property type="entry name" value="ADENOSINE DEAMINASE"/>
    <property type="match status" value="1"/>
</dbReference>
<protein>
    <recommendedName>
        <fullName evidence="3">adenosine deaminase</fullName>
        <ecNumber evidence="3">3.5.4.4</ecNumber>
    </recommendedName>
</protein>